<dbReference type="AlphaFoldDB" id="A0A383DS51"/>
<keyword evidence="1" id="KW-0812">Transmembrane</keyword>
<feature type="non-terminal residue" evidence="2">
    <location>
        <position position="1"/>
    </location>
</feature>
<dbReference type="Pfam" id="PF11351">
    <property type="entry name" value="GTA_holin_3TM"/>
    <property type="match status" value="1"/>
</dbReference>
<sequence>HKSIFVAGWRPMIGWTGAFALIFEFIVSPGIEWYAKFSGLDLTAPEIQTGPLLAIVTSMLGVAGLRSFEKTKGLTK</sequence>
<protein>
    <submittedName>
        <fullName evidence="2">Uncharacterized protein</fullName>
    </submittedName>
</protein>
<keyword evidence="1" id="KW-0472">Membrane</keyword>
<reference evidence="2" key="1">
    <citation type="submission" date="2018-05" db="EMBL/GenBank/DDBJ databases">
        <authorList>
            <person name="Lanie J.A."/>
            <person name="Ng W.-L."/>
            <person name="Kazmierczak K.M."/>
            <person name="Andrzejewski T.M."/>
            <person name="Davidsen T.M."/>
            <person name="Wayne K.J."/>
            <person name="Tettelin H."/>
            <person name="Glass J.I."/>
            <person name="Rusch D."/>
            <person name="Podicherti R."/>
            <person name="Tsui H.-C.T."/>
            <person name="Winkler M.E."/>
        </authorList>
    </citation>
    <scope>NUCLEOTIDE SEQUENCE</scope>
</reference>
<dbReference type="InterPro" id="IPR021497">
    <property type="entry name" value="GTA_holin_3TM"/>
</dbReference>
<feature type="transmembrane region" description="Helical" evidence="1">
    <location>
        <begin position="12"/>
        <end position="31"/>
    </location>
</feature>
<organism evidence="2">
    <name type="scientific">marine metagenome</name>
    <dbReference type="NCBI Taxonomy" id="408172"/>
    <lineage>
        <taxon>unclassified sequences</taxon>
        <taxon>metagenomes</taxon>
        <taxon>ecological metagenomes</taxon>
    </lineage>
</organism>
<gene>
    <name evidence="2" type="ORF">METZ01_LOCUS499998</name>
</gene>
<feature type="transmembrane region" description="Helical" evidence="1">
    <location>
        <begin position="51"/>
        <end position="68"/>
    </location>
</feature>
<evidence type="ECO:0000256" key="1">
    <source>
        <dbReference type="SAM" id="Phobius"/>
    </source>
</evidence>
<accession>A0A383DS51</accession>
<dbReference type="EMBL" id="UINC01219603">
    <property type="protein sequence ID" value="SVE47144.1"/>
    <property type="molecule type" value="Genomic_DNA"/>
</dbReference>
<keyword evidence="1" id="KW-1133">Transmembrane helix</keyword>
<proteinExistence type="predicted"/>
<name>A0A383DS51_9ZZZZ</name>
<evidence type="ECO:0000313" key="2">
    <source>
        <dbReference type="EMBL" id="SVE47144.1"/>
    </source>
</evidence>